<keyword evidence="4 10" id="KW-0813">Transport</keyword>
<comment type="function">
    <text evidence="9">Acts as a component of the peripheral membrane COG complex that is involved in intra-Golgi protein trafficking. COG is located at the cis-Golgi, and regulates tethering of retrograde intra-Golgi vesicles and possibly a number of other membrane trafficking events.</text>
</comment>
<dbReference type="Pfam" id="PF20653">
    <property type="entry name" value="COG6_C"/>
    <property type="match status" value="1"/>
</dbReference>
<evidence type="ECO:0000256" key="6">
    <source>
        <dbReference type="ARBA" id="ARBA00023034"/>
    </source>
</evidence>
<keyword evidence="7 10" id="KW-0472">Membrane</keyword>
<dbReference type="Pfam" id="PF06419">
    <property type="entry name" value="COG6_N"/>
    <property type="match status" value="1"/>
</dbReference>
<evidence type="ECO:0000256" key="5">
    <source>
        <dbReference type="ARBA" id="ARBA00022927"/>
    </source>
</evidence>
<keyword evidence="5 10" id="KW-0653">Protein transport</keyword>
<dbReference type="GO" id="GO:0015031">
    <property type="term" value="P:protein transport"/>
    <property type="evidence" value="ECO:0007669"/>
    <property type="project" value="UniProtKB-KW"/>
</dbReference>
<sequence length="771" mass="88478">MDFIDFDTFTKDASGSDNDVFPQPQPPLSLPIASNLDQFSKKLSNLVLPGNILNNDNTKPSNEISEVDNVMEKYAKMSIDLIKRETGDVQLENEEDSKESSVRTSLSTRLSRVLNDSLSDATIREIFSNLQERFDKESNGYVVDLIESGIVGSMSRKKFKGRIESELIRNQSNILKQYQPIVKQLKQIEVKLNKLNELSVQTNDKINKNFDFSNKLNLEIKDLNDNKRLIGLKKNLLISFKEKFTLNEYEEFVLNSGDLNNEFFTTLARAERINENCSILLSLDNPQLGLKIIAKSNQMINRSIDRIVSYTNKTLGNMYSLSSKSRLATLHQCFKYLQNKLNYFNSIVNTFSESRSKVLVDEFNRQVQGDFEVNGQGRSSSISSDSRPIYMSAHDPVRFVGDLLAYVHSVSVNESETITSIFTMGDDNDKEFENIIQDVTDKILQSLSRPIKARVEQIVTTETKLSTLVQIFNLVELYNIMFTKQLGKAGNIVETVKQLIKVCQGRIFMIISNRLATIKNKNSTKLDLNLDLQPPEWIIEFYSDILPIVDQITTETILNLSPEENEKFLNLIVNEPIQVFNEHVDHNKVFSEKKDVLIIKSNFLDLILSKTIPVSLLSEKVLEVNEMIDKLTEEITQLELNNMLGQCGLYDYFNIINMICPFSDDFFEVSIYEPIKENKLYTKDSFVQVDEKVQEFFPSAMIEMQQSLLKLNSPIVVNQIIDNSFMQFVKFYCKLDLINKEYLDFSFTWSDMEIATLVGIEDVYSKDISIM</sequence>
<keyword evidence="11" id="KW-0175">Coiled coil</keyword>
<accession>A0AB34PU74</accession>
<dbReference type="PANTHER" id="PTHR21506:SF0">
    <property type="entry name" value="CONSERVED OLIGOMERIC GOLGI COMPLEX SUBUNIT 6"/>
    <property type="match status" value="1"/>
</dbReference>
<reference evidence="14 15" key="1">
    <citation type="submission" date="2013-12" db="EMBL/GenBank/DDBJ databases">
        <title>The Genome Sequence of Candida albicans P78048.</title>
        <authorList>
            <consortium name="The Broad Institute Genome Sequencing Platform"/>
            <consortium name="The Broad Institute Genome Sequencing Center for Infectious Disease"/>
            <person name="Cuomo C."/>
            <person name="Bennett R."/>
            <person name="Hirakawa M."/>
            <person name="Noverr M."/>
            <person name="Mitchell A."/>
            <person name="Young S.K."/>
            <person name="Zeng Q."/>
            <person name="Gargeya S."/>
            <person name="Fitzgerald M."/>
            <person name="Abouelleil A."/>
            <person name="Alvarado L."/>
            <person name="Berlin A.M."/>
            <person name="Chapman S.B."/>
            <person name="Dewar J."/>
            <person name="Goldberg J."/>
            <person name="Griggs A."/>
            <person name="Gujja S."/>
            <person name="Hansen M."/>
            <person name="Howarth C."/>
            <person name="Imamovic A."/>
            <person name="Larimer J."/>
            <person name="McCowan C."/>
            <person name="Murphy C."/>
            <person name="Pearson M."/>
            <person name="Priest M."/>
            <person name="Roberts A."/>
            <person name="Saif S."/>
            <person name="Shea T."/>
            <person name="Sykes S."/>
            <person name="Wortman J."/>
            <person name="Nusbaum C."/>
            <person name="Birren B."/>
        </authorList>
    </citation>
    <scope>NUCLEOTIDE SEQUENCE [LARGE SCALE GENOMIC DNA]</scope>
    <source>
        <strain evidence="14 15">P78048</strain>
    </source>
</reference>
<keyword evidence="6 10" id="KW-0333">Golgi apparatus</keyword>
<dbReference type="SMART" id="SM01087">
    <property type="entry name" value="COG6"/>
    <property type="match status" value="1"/>
</dbReference>
<dbReference type="InterPro" id="IPR048369">
    <property type="entry name" value="COG6_C"/>
</dbReference>
<name>A0AB34PU74_CANAX</name>
<evidence type="ECO:0000256" key="11">
    <source>
        <dbReference type="SAM" id="Coils"/>
    </source>
</evidence>
<dbReference type="Proteomes" id="UP000030161">
    <property type="component" value="Unassembled WGS sequence"/>
</dbReference>
<evidence type="ECO:0000313" key="14">
    <source>
        <dbReference type="EMBL" id="KGR13575.1"/>
    </source>
</evidence>
<dbReference type="AlphaFoldDB" id="A0AB34PU74"/>
<evidence type="ECO:0000256" key="7">
    <source>
        <dbReference type="ARBA" id="ARBA00023136"/>
    </source>
</evidence>
<dbReference type="GO" id="GO:0006891">
    <property type="term" value="P:intra-Golgi vesicle-mediated transport"/>
    <property type="evidence" value="ECO:0007669"/>
    <property type="project" value="UniProtKB-UniRule"/>
</dbReference>
<feature type="coiled-coil region" evidence="11">
    <location>
        <begin position="614"/>
        <end position="641"/>
    </location>
</feature>
<comment type="subunit">
    <text evidence="10">Component of the conserved oligomeric Golgi complex.</text>
</comment>
<dbReference type="InterPro" id="IPR010490">
    <property type="entry name" value="COG6"/>
</dbReference>
<dbReference type="InterPro" id="IPR048368">
    <property type="entry name" value="COG6_N"/>
</dbReference>
<feature type="domain" description="Conserved Oligomeric Golgi complex subunit 6 C-terminal" evidence="13">
    <location>
        <begin position="287"/>
        <end position="757"/>
    </location>
</feature>
<comment type="similarity">
    <text evidence="2 10">Belongs to the COG6 family.</text>
</comment>
<dbReference type="EMBL" id="AJIX01000013">
    <property type="protein sequence ID" value="KGR13575.1"/>
    <property type="molecule type" value="Genomic_DNA"/>
</dbReference>
<evidence type="ECO:0000256" key="2">
    <source>
        <dbReference type="ARBA" id="ARBA00011023"/>
    </source>
</evidence>
<feature type="domain" description="Conserved oligomeric complex COG6 N-terminal" evidence="12">
    <location>
        <begin position="155"/>
        <end position="257"/>
    </location>
</feature>
<evidence type="ECO:0000256" key="10">
    <source>
        <dbReference type="RuleBase" id="RU365075"/>
    </source>
</evidence>
<proteinExistence type="inferred from homology"/>
<comment type="function">
    <text evidence="10">Acts as component of the peripheral membrane COG complex that is involved in intra-Golgi protein trafficking. COG is located at the cis-Golgi, and regulates tethering of retrograde intra-Golgi vesicles and possibly a number of other membrane trafficking events.</text>
</comment>
<evidence type="ECO:0000256" key="4">
    <source>
        <dbReference type="ARBA" id="ARBA00022448"/>
    </source>
</evidence>
<dbReference type="GO" id="GO:0017119">
    <property type="term" value="C:Golgi transport complex"/>
    <property type="evidence" value="ECO:0007669"/>
    <property type="project" value="UniProtKB-UniRule"/>
</dbReference>
<protein>
    <recommendedName>
        <fullName evidence="3 10">Conserved oligomeric Golgi complex subunit 6</fullName>
        <shortName evidence="10">COG complex subunit 6</shortName>
    </recommendedName>
    <alternativeName>
        <fullName evidence="8 10">Component of oligomeric Golgi complex 6</fullName>
    </alternativeName>
</protein>
<evidence type="ECO:0000256" key="8">
    <source>
        <dbReference type="ARBA" id="ARBA00031348"/>
    </source>
</evidence>
<gene>
    <name evidence="14" type="ORF">MG3_02003</name>
</gene>
<evidence type="ECO:0000256" key="3">
    <source>
        <dbReference type="ARBA" id="ARBA00020973"/>
    </source>
</evidence>
<dbReference type="PANTHER" id="PTHR21506">
    <property type="entry name" value="COMPONENT OF OLIGOMERIC GOLGI COMPLEX 6"/>
    <property type="match status" value="1"/>
</dbReference>
<dbReference type="GO" id="GO:0000139">
    <property type="term" value="C:Golgi membrane"/>
    <property type="evidence" value="ECO:0007669"/>
    <property type="project" value="UniProtKB-SubCell"/>
</dbReference>
<evidence type="ECO:0000313" key="15">
    <source>
        <dbReference type="Proteomes" id="UP000030161"/>
    </source>
</evidence>
<comment type="subcellular location">
    <subcellularLocation>
        <location evidence="1 10">Golgi apparatus membrane</location>
        <topology evidence="1 10">Peripheral membrane protein</topology>
    </subcellularLocation>
</comment>
<organism evidence="14 15">
    <name type="scientific">Candida albicans P78048</name>
    <dbReference type="NCBI Taxonomy" id="1094989"/>
    <lineage>
        <taxon>Eukaryota</taxon>
        <taxon>Fungi</taxon>
        <taxon>Dikarya</taxon>
        <taxon>Ascomycota</taxon>
        <taxon>Saccharomycotina</taxon>
        <taxon>Pichiomycetes</taxon>
        <taxon>Debaryomycetaceae</taxon>
        <taxon>Candida/Lodderomyces clade</taxon>
        <taxon>Candida</taxon>
    </lineage>
</organism>
<evidence type="ECO:0000256" key="1">
    <source>
        <dbReference type="ARBA" id="ARBA00004395"/>
    </source>
</evidence>
<evidence type="ECO:0000256" key="9">
    <source>
        <dbReference type="ARBA" id="ARBA00043873"/>
    </source>
</evidence>
<evidence type="ECO:0000259" key="13">
    <source>
        <dbReference type="Pfam" id="PF20653"/>
    </source>
</evidence>
<comment type="caution">
    <text evidence="14">The sequence shown here is derived from an EMBL/GenBank/DDBJ whole genome shotgun (WGS) entry which is preliminary data.</text>
</comment>
<evidence type="ECO:0000259" key="12">
    <source>
        <dbReference type="Pfam" id="PF06419"/>
    </source>
</evidence>